<dbReference type="EMBL" id="LSSK01000853">
    <property type="protein sequence ID" value="OMH81638.1"/>
    <property type="molecule type" value="Genomic_DNA"/>
</dbReference>
<name>A0A1R1PKY4_ZANCU</name>
<gene>
    <name evidence="1" type="ORF">AX774_g4901</name>
</gene>
<comment type="caution">
    <text evidence="1">The sequence shown here is derived from an EMBL/GenBank/DDBJ whole genome shotgun (WGS) entry which is preliminary data.</text>
</comment>
<keyword evidence="2" id="KW-1185">Reference proteome</keyword>
<evidence type="ECO:0000313" key="2">
    <source>
        <dbReference type="Proteomes" id="UP000188320"/>
    </source>
</evidence>
<evidence type="ECO:0000313" key="1">
    <source>
        <dbReference type="EMBL" id="OMH81638.1"/>
    </source>
</evidence>
<protein>
    <submittedName>
        <fullName evidence="1">Uncharacterized protein</fullName>
    </submittedName>
</protein>
<dbReference type="Proteomes" id="UP000188320">
    <property type="component" value="Unassembled WGS sequence"/>
</dbReference>
<organism evidence="1 2">
    <name type="scientific">Zancudomyces culisetae</name>
    <name type="common">Gut fungus</name>
    <name type="synonym">Smittium culisetae</name>
    <dbReference type="NCBI Taxonomy" id="1213189"/>
    <lineage>
        <taxon>Eukaryota</taxon>
        <taxon>Fungi</taxon>
        <taxon>Fungi incertae sedis</taxon>
        <taxon>Zoopagomycota</taxon>
        <taxon>Kickxellomycotina</taxon>
        <taxon>Harpellomycetes</taxon>
        <taxon>Harpellales</taxon>
        <taxon>Legeriomycetaceae</taxon>
        <taxon>Zancudomyces</taxon>
    </lineage>
</organism>
<sequence>MAYLKPFTEARLKCQLSGLVARLSSNPLMILVSQNHQYTKTHLMFYSSDTVSNTIQIAKPYMVIRK</sequence>
<accession>A0A1R1PKY4</accession>
<dbReference type="AlphaFoldDB" id="A0A1R1PKY4"/>
<reference evidence="2" key="1">
    <citation type="submission" date="2017-01" db="EMBL/GenBank/DDBJ databases">
        <authorList>
            <person name="Wang Y."/>
            <person name="White M."/>
            <person name="Kvist S."/>
            <person name="Moncalvo J.-M."/>
        </authorList>
    </citation>
    <scope>NUCLEOTIDE SEQUENCE [LARGE SCALE GENOMIC DNA]</scope>
    <source>
        <strain evidence="2">COL-18-3</strain>
    </source>
</reference>
<proteinExistence type="predicted"/>